<dbReference type="SUPFAM" id="SSF53756">
    <property type="entry name" value="UDP-Glycosyltransferase/glycogen phosphorylase"/>
    <property type="match status" value="1"/>
</dbReference>
<accession>A0AB35BYF4</accession>
<dbReference type="Pfam" id="PF00534">
    <property type="entry name" value="Glycos_transf_1"/>
    <property type="match status" value="1"/>
</dbReference>
<dbReference type="RefSeq" id="WP_213403946.1">
    <property type="nucleotide sequence ID" value="NZ_JAGIBT010000005.1"/>
</dbReference>
<dbReference type="AlphaFoldDB" id="A0AB35BYF4"/>
<proteinExistence type="predicted"/>
<dbReference type="Gene3D" id="3.40.50.2000">
    <property type="entry name" value="Glycogen Phosphorylase B"/>
    <property type="match status" value="2"/>
</dbReference>
<evidence type="ECO:0000313" key="4">
    <source>
        <dbReference type="Proteomes" id="UP000680020"/>
    </source>
</evidence>
<keyword evidence="3" id="KW-0808">Transferase</keyword>
<dbReference type="Proteomes" id="UP000680020">
    <property type="component" value="Unassembled WGS sequence"/>
</dbReference>
<keyword evidence="3" id="KW-0328">Glycosyltransferase</keyword>
<protein>
    <submittedName>
        <fullName evidence="3">Glycosyltransferase</fullName>
        <ecNumber evidence="3">2.4.-.-</ecNumber>
    </submittedName>
</protein>
<name>A0AB35BYF4_9GAMM</name>
<comment type="caution">
    <text evidence="3">The sequence shown here is derived from an EMBL/GenBank/DDBJ whole genome shotgun (WGS) entry which is preliminary data.</text>
</comment>
<dbReference type="EMBL" id="JAGIBU010000004">
    <property type="protein sequence ID" value="MBS7824769.1"/>
    <property type="molecule type" value="Genomic_DNA"/>
</dbReference>
<dbReference type="InterPro" id="IPR050194">
    <property type="entry name" value="Glycosyltransferase_grp1"/>
</dbReference>
<evidence type="ECO:0000259" key="1">
    <source>
        <dbReference type="Pfam" id="PF00534"/>
    </source>
</evidence>
<gene>
    <name evidence="3" type="ORF">J7561_06065</name>
</gene>
<dbReference type="Pfam" id="PF13439">
    <property type="entry name" value="Glyco_transf_4"/>
    <property type="match status" value="1"/>
</dbReference>
<reference evidence="3" key="1">
    <citation type="submission" date="2021-03" db="EMBL/GenBank/DDBJ databases">
        <title>Identification and antibiotic profiling of Wohlfahrtiimonas chitiniclastica, an underestimated human pathogen.</title>
        <authorList>
            <person name="Kopf A."/>
            <person name="Bunk B."/>
            <person name="Coldewey S."/>
            <person name="Gunzer F."/>
            <person name="Riedel T."/>
            <person name="Schroettner P."/>
        </authorList>
    </citation>
    <scope>NUCLEOTIDE SEQUENCE</scope>
    <source>
        <strain evidence="3">DSM 100917</strain>
    </source>
</reference>
<evidence type="ECO:0000259" key="2">
    <source>
        <dbReference type="Pfam" id="PF13439"/>
    </source>
</evidence>
<dbReference type="PANTHER" id="PTHR45947">
    <property type="entry name" value="SULFOQUINOVOSYL TRANSFERASE SQD2"/>
    <property type="match status" value="1"/>
</dbReference>
<dbReference type="GO" id="GO:0016758">
    <property type="term" value="F:hexosyltransferase activity"/>
    <property type="evidence" value="ECO:0007669"/>
    <property type="project" value="TreeGrafter"/>
</dbReference>
<organism evidence="3 4">
    <name type="scientific">Wohlfahrtiimonas chitiniclastica</name>
    <dbReference type="NCBI Taxonomy" id="400946"/>
    <lineage>
        <taxon>Bacteria</taxon>
        <taxon>Pseudomonadati</taxon>
        <taxon>Pseudomonadota</taxon>
        <taxon>Gammaproteobacteria</taxon>
        <taxon>Cardiobacteriales</taxon>
        <taxon>Ignatzschineriaceae</taxon>
        <taxon>Wohlfahrtiimonas</taxon>
    </lineage>
</organism>
<dbReference type="InterPro" id="IPR001296">
    <property type="entry name" value="Glyco_trans_1"/>
</dbReference>
<feature type="domain" description="Glycosyltransferase subfamily 4-like N-terminal" evidence="2">
    <location>
        <begin position="13"/>
        <end position="163"/>
    </location>
</feature>
<sequence length="363" mass="40515">MKILQILPALNQGGVEYYVLENCAHIATYAESYVISSGGRLVSRLEKAGSTHFTLPIEKKNLRSVLQIGKLAKLIDEIAPDIIHIHSRLQAWLVHFALKRVKIRPRIVTTVHGFNSISRYSEQMLKADRVIVVSKALEDYLINAYPHADVNRFAIITQGIDPNIFHRNVKVPDAMTMHLQTLGITEQDQILLLAGRITRIKGIPLLIELMAKLKDKGISHVKALIVGGYDARNRPFYEEMKALIATKGLTDAILWYGTCDEMAAIYTRANITLSLTTKPESYGRTVLEALACGTPVIGFNYGGVGENLSRFYENGRISPNHLPELYDKVLEILSTPKDQAQIAPITDTIALSQAKLRDLYQSL</sequence>
<dbReference type="InterPro" id="IPR028098">
    <property type="entry name" value="Glyco_trans_4-like_N"/>
</dbReference>
<feature type="domain" description="Glycosyl transferase family 1" evidence="1">
    <location>
        <begin position="181"/>
        <end position="342"/>
    </location>
</feature>
<evidence type="ECO:0000313" key="3">
    <source>
        <dbReference type="EMBL" id="MBS7824769.1"/>
    </source>
</evidence>
<dbReference type="PANTHER" id="PTHR45947:SF3">
    <property type="entry name" value="SULFOQUINOVOSYL TRANSFERASE SQD2"/>
    <property type="match status" value="1"/>
</dbReference>
<dbReference type="EC" id="2.4.-.-" evidence="3"/>